<dbReference type="EMBL" id="JAFEUP010000001">
    <property type="protein sequence ID" value="MBM7059919.1"/>
    <property type="molecule type" value="Genomic_DNA"/>
</dbReference>
<keyword evidence="5" id="KW-0460">Magnesium</keyword>
<dbReference type="Proteomes" id="UP000717995">
    <property type="component" value="Unassembled WGS sequence"/>
</dbReference>
<dbReference type="InterPro" id="IPR039121">
    <property type="entry name" value="NUDT19"/>
</dbReference>
<dbReference type="PANTHER" id="PTHR12318">
    <property type="entry name" value="TESTOSTERONE-REGULATED PROTEIN RP2"/>
    <property type="match status" value="1"/>
</dbReference>
<keyword evidence="3" id="KW-0479">Metal-binding</keyword>
<dbReference type="RefSeq" id="WP_204914999.1">
    <property type="nucleotide sequence ID" value="NZ_JAFEUP010000001.1"/>
</dbReference>
<dbReference type="PROSITE" id="PS51462">
    <property type="entry name" value="NUDIX"/>
    <property type="match status" value="1"/>
</dbReference>
<dbReference type="InterPro" id="IPR015797">
    <property type="entry name" value="NUDIX_hydrolase-like_dom_sf"/>
</dbReference>
<evidence type="ECO:0000313" key="8">
    <source>
        <dbReference type="EMBL" id="MBM7059919.1"/>
    </source>
</evidence>
<comment type="cofactor">
    <cofactor evidence="2">
        <name>Mg(2+)</name>
        <dbReference type="ChEBI" id="CHEBI:18420"/>
    </cofactor>
</comment>
<keyword evidence="9" id="KW-1185">Reference proteome</keyword>
<evidence type="ECO:0000256" key="2">
    <source>
        <dbReference type="ARBA" id="ARBA00001946"/>
    </source>
</evidence>
<evidence type="ECO:0000256" key="1">
    <source>
        <dbReference type="ARBA" id="ARBA00001936"/>
    </source>
</evidence>
<comment type="caution">
    <text evidence="8">The sequence shown here is derived from an EMBL/GenBank/DDBJ whole genome shotgun (WGS) entry which is preliminary data.</text>
</comment>
<evidence type="ECO:0000259" key="7">
    <source>
        <dbReference type="PROSITE" id="PS51462"/>
    </source>
</evidence>
<dbReference type="InterPro" id="IPR000086">
    <property type="entry name" value="NUDIX_hydrolase_dom"/>
</dbReference>
<dbReference type="SUPFAM" id="SSF55811">
    <property type="entry name" value="Nudix"/>
    <property type="match status" value="1"/>
</dbReference>
<evidence type="ECO:0000256" key="3">
    <source>
        <dbReference type="ARBA" id="ARBA00022723"/>
    </source>
</evidence>
<proteinExistence type="predicted"/>
<keyword evidence="4" id="KW-0378">Hydrolase</keyword>
<gene>
    <name evidence="8" type="ORF">JQX08_04305</name>
</gene>
<accession>A0ABS2I9V5</accession>
<evidence type="ECO:0000313" key="9">
    <source>
        <dbReference type="Proteomes" id="UP000717995"/>
    </source>
</evidence>
<dbReference type="PANTHER" id="PTHR12318:SF0">
    <property type="entry name" value="ACYL-COENZYME A DIPHOSPHATASE NUDT19"/>
    <property type="match status" value="1"/>
</dbReference>
<protein>
    <recommendedName>
        <fullName evidence="7">Nudix hydrolase domain-containing protein</fullName>
    </recommendedName>
</protein>
<organism evidence="8 9">
    <name type="scientific">Zestomonas insulae</name>
    <dbReference type="NCBI Taxonomy" id="2809017"/>
    <lineage>
        <taxon>Bacteria</taxon>
        <taxon>Pseudomonadati</taxon>
        <taxon>Pseudomonadota</taxon>
        <taxon>Gammaproteobacteria</taxon>
        <taxon>Pseudomonadales</taxon>
        <taxon>Pseudomonadaceae</taxon>
        <taxon>Zestomonas</taxon>
    </lineage>
</organism>
<feature type="domain" description="Nudix hydrolase" evidence="7">
    <location>
        <begin position="5"/>
        <end position="207"/>
    </location>
</feature>
<evidence type="ECO:0000256" key="5">
    <source>
        <dbReference type="ARBA" id="ARBA00022842"/>
    </source>
</evidence>
<sequence>MHESTIRPATTVLLLRPGADPATPLEVFMVVRNHQIDSFSGALVFPGGKLETADAAPGLRDRCTLAEALGDDELTFRIAGIREAFEECGVLLARRRGETELLSAAQLGPIEARWRARLNANTAGIAELVEAEDLLLAVDCLVPFAHWITPDFVPKRFDTWFFAALAPADQLALHDGSESVASLWVAPQQALSDAAAGRHTLVFATEQNLRLLAEADSAAQVLAVARQRRIVAVQPWLEDVDGVRHLRIPADAGYAPQASWRLG</sequence>
<dbReference type="CDD" id="cd18870">
    <property type="entry name" value="NUDIX_AcylCoAdiphos_Nudt19"/>
    <property type="match status" value="1"/>
</dbReference>
<comment type="cofactor">
    <cofactor evidence="1">
        <name>Mn(2+)</name>
        <dbReference type="ChEBI" id="CHEBI:29035"/>
    </cofactor>
</comment>
<evidence type="ECO:0000256" key="4">
    <source>
        <dbReference type="ARBA" id="ARBA00022801"/>
    </source>
</evidence>
<name>A0ABS2I9V5_9GAMM</name>
<keyword evidence="6" id="KW-0464">Manganese</keyword>
<dbReference type="Gene3D" id="3.90.79.10">
    <property type="entry name" value="Nucleoside Triphosphate Pyrophosphohydrolase"/>
    <property type="match status" value="1"/>
</dbReference>
<evidence type="ECO:0000256" key="6">
    <source>
        <dbReference type="ARBA" id="ARBA00023211"/>
    </source>
</evidence>
<reference evidence="8 9" key="1">
    <citation type="submission" date="2021-02" db="EMBL/GenBank/DDBJ databases">
        <authorList>
            <person name="Lee D.-H."/>
        </authorList>
    </citation>
    <scope>NUCLEOTIDE SEQUENCE [LARGE SCALE GENOMIC DNA]</scope>
    <source>
        <strain evidence="8 9">UL073</strain>
    </source>
</reference>